<reference evidence="12 13" key="1">
    <citation type="submission" date="2023-06" db="EMBL/GenBank/DDBJ databases">
        <title>Black Yeasts Isolated from many extreme environments.</title>
        <authorList>
            <person name="Coleine C."/>
            <person name="Stajich J.E."/>
            <person name="Selbmann L."/>
        </authorList>
    </citation>
    <scope>NUCLEOTIDE SEQUENCE [LARGE SCALE GENOMIC DNA]</scope>
    <source>
        <strain evidence="12 13">CCFEE 5887</strain>
    </source>
</reference>
<name>A0AAV9QB59_9PEZI</name>
<dbReference type="PANTHER" id="PTHR45788">
    <property type="entry name" value="SUCCINATE/FUMARATE MITOCHONDRIAL TRANSPORTER-RELATED"/>
    <property type="match status" value="1"/>
</dbReference>
<dbReference type="GO" id="GO:0005743">
    <property type="term" value="C:mitochondrial inner membrane"/>
    <property type="evidence" value="ECO:0007669"/>
    <property type="project" value="UniProtKB-SubCell"/>
</dbReference>
<dbReference type="AlphaFoldDB" id="A0AAV9QB59"/>
<evidence type="ECO:0000256" key="5">
    <source>
        <dbReference type="ARBA" id="ARBA00022737"/>
    </source>
</evidence>
<keyword evidence="5" id="KW-0677">Repeat</keyword>
<keyword evidence="6" id="KW-0999">Mitochondrion inner membrane</keyword>
<keyword evidence="13" id="KW-1185">Reference proteome</keyword>
<evidence type="ECO:0000256" key="8">
    <source>
        <dbReference type="ARBA" id="ARBA00023128"/>
    </source>
</evidence>
<keyword evidence="8" id="KW-0496">Mitochondrion</keyword>
<evidence type="ECO:0000256" key="3">
    <source>
        <dbReference type="ARBA" id="ARBA00022448"/>
    </source>
</evidence>
<sequence length="328" mass="35848">MVSGEGSDKTPLVSLIAGGTAGGVEATITYRKWFLKFECAHFQSRNACPNLETNWSNAAFEFAKTRVQLHDDSPTRNPFRVIKAVIDKEGARSLYKGCETLVAGTILKDGIRFISFDSIKNAFKDPETGTLSPLRNLLAGISAGVVASTFAVTPTERIKTALIDDARHDRRFKSPWHATTTLVKEHGVLRALYRGYVTTTLKQASSTAVRLGTYNILKDFERLRNIPQTTATTFANGAVAGTVVVFATQPFDTLKTRAQSVKGAGVMEAFKSIVDDYGVFKGLWRGSTMRLGRTVLAGGILFTTYEWVAALIQPMLEKKLMPAVGKVD</sequence>
<dbReference type="GO" id="GO:0071913">
    <property type="term" value="F:citrate secondary active transmembrane transporter activity"/>
    <property type="evidence" value="ECO:0007669"/>
    <property type="project" value="TreeGrafter"/>
</dbReference>
<dbReference type="PRINTS" id="PR00926">
    <property type="entry name" value="MITOCARRIER"/>
</dbReference>
<keyword evidence="7" id="KW-1133">Transmembrane helix</keyword>
<evidence type="ECO:0000256" key="10">
    <source>
        <dbReference type="PROSITE-ProRule" id="PRU00282"/>
    </source>
</evidence>
<feature type="repeat" description="Solcar" evidence="10">
    <location>
        <begin position="228"/>
        <end position="311"/>
    </location>
</feature>
<comment type="caution">
    <text evidence="12">The sequence shown here is derived from an EMBL/GenBank/DDBJ whole genome shotgun (WGS) entry which is preliminary data.</text>
</comment>
<evidence type="ECO:0000256" key="2">
    <source>
        <dbReference type="ARBA" id="ARBA00006375"/>
    </source>
</evidence>
<keyword evidence="4 10" id="KW-0812">Transmembrane</keyword>
<dbReference type="SUPFAM" id="SSF103506">
    <property type="entry name" value="Mitochondrial carrier"/>
    <property type="match status" value="1"/>
</dbReference>
<comment type="similarity">
    <text evidence="2 11">Belongs to the mitochondrial carrier (TC 2.A.29) family.</text>
</comment>
<dbReference type="Pfam" id="PF00153">
    <property type="entry name" value="Mito_carr"/>
    <property type="match status" value="3"/>
</dbReference>
<evidence type="ECO:0000256" key="9">
    <source>
        <dbReference type="ARBA" id="ARBA00023136"/>
    </source>
</evidence>
<feature type="repeat" description="Solcar" evidence="10">
    <location>
        <begin position="44"/>
        <end position="122"/>
    </location>
</feature>
<evidence type="ECO:0000256" key="6">
    <source>
        <dbReference type="ARBA" id="ARBA00022792"/>
    </source>
</evidence>
<organism evidence="12 13">
    <name type="scientific">Vermiconidia calcicola</name>
    <dbReference type="NCBI Taxonomy" id="1690605"/>
    <lineage>
        <taxon>Eukaryota</taxon>
        <taxon>Fungi</taxon>
        <taxon>Dikarya</taxon>
        <taxon>Ascomycota</taxon>
        <taxon>Pezizomycotina</taxon>
        <taxon>Dothideomycetes</taxon>
        <taxon>Dothideomycetidae</taxon>
        <taxon>Mycosphaerellales</taxon>
        <taxon>Extremaceae</taxon>
        <taxon>Vermiconidia</taxon>
    </lineage>
</organism>
<dbReference type="InterPro" id="IPR002067">
    <property type="entry name" value="MCP"/>
</dbReference>
<keyword evidence="9 10" id="KW-0472">Membrane</keyword>
<evidence type="ECO:0000256" key="4">
    <source>
        <dbReference type="ARBA" id="ARBA00022692"/>
    </source>
</evidence>
<protein>
    <recommendedName>
        <fullName evidence="14">Mitochondrial thiamine pyrophosphate carrier 1</fullName>
    </recommendedName>
</protein>
<feature type="repeat" description="Solcar" evidence="10">
    <location>
        <begin position="131"/>
        <end position="220"/>
    </location>
</feature>
<evidence type="ECO:0000256" key="1">
    <source>
        <dbReference type="ARBA" id="ARBA00004448"/>
    </source>
</evidence>
<comment type="subcellular location">
    <subcellularLocation>
        <location evidence="1">Mitochondrion inner membrane</location>
        <topology evidence="1">Multi-pass membrane protein</topology>
    </subcellularLocation>
</comment>
<evidence type="ECO:0000313" key="13">
    <source>
        <dbReference type="Proteomes" id="UP001345827"/>
    </source>
</evidence>
<evidence type="ECO:0008006" key="14">
    <source>
        <dbReference type="Google" id="ProtNLM"/>
    </source>
</evidence>
<dbReference type="InterPro" id="IPR018108">
    <property type="entry name" value="MCP_transmembrane"/>
</dbReference>
<dbReference type="PANTHER" id="PTHR45788:SF3">
    <property type="entry name" value="TRICARBOXYLATE TRANSPORT PROTEIN"/>
    <property type="match status" value="1"/>
</dbReference>
<dbReference type="Gene3D" id="1.50.40.10">
    <property type="entry name" value="Mitochondrial carrier domain"/>
    <property type="match status" value="1"/>
</dbReference>
<evidence type="ECO:0000313" key="12">
    <source>
        <dbReference type="EMBL" id="KAK5537826.1"/>
    </source>
</evidence>
<accession>A0AAV9QB59</accession>
<keyword evidence="3 11" id="KW-0813">Transport</keyword>
<proteinExistence type="inferred from homology"/>
<evidence type="ECO:0000256" key="11">
    <source>
        <dbReference type="RuleBase" id="RU000488"/>
    </source>
</evidence>
<gene>
    <name evidence="12" type="ORF">LTR25_005078</name>
</gene>
<dbReference type="Proteomes" id="UP001345827">
    <property type="component" value="Unassembled WGS sequence"/>
</dbReference>
<evidence type="ECO:0000256" key="7">
    <source>
        <dbReference type="ARBA" id="ARBA00022989"/>
    </source>
</evidence>
<dbReference type="InterPro" id="IPR049563">
    <property type="entry name" value="TXTP-like"/>
</dbReference>
<dbReference type="GO" id="GO:0006843">
    <property type="term" value="P:mitochondrial citrate transmembrane transport"/>
    <property type="evidence" value="ECO:0007669"/>
    <property type="project" value="TreeGrafter"/>
</dbReference>
<dbReference type="EMBL" id="JAXLQG010000007">
    <property type="protein sequence ID" value="KAK5537826.1"/>
    <property type="molecule type" value="Genomic_DNA"/>
</dbReference>
<dbReference type="InterPro" id="IPR023395">
    <property type="entry name" value="MCP_dom_sf"/>
</dbReference>
<dbReference type="PROSITE" id="PS50920">
    <property type="entry name" value="SOLCAR"/>
    <property type="match status" value="3"/>
</dbReference>